<reference evidence="2 3" key="1">
    <citation type="journal article" date="2015" name="Genome Announc.">
        <title>Expanding the biotechnology potential of lactobacilli through comparative genomics of 213 strains and associated genera.</title>
        <authorList>
            <person name="Sun Z."/>
            <person name="Harris H.M."/>
            <person name="McCann A."/>
            <person name="Guo C."/>
            <person name="Argimon S."/>
            <person name="Zhang W."/>
            <person name="Yang X."/>
            <person name="Jeffery I.B."/>
            <person name="Cooney J.C."/>
            <person name="Kagawa T.F."/>
            <person name="Liu W."/>
            <person name="Song Y."/>
            <person name="Salvetti E."/>
            <person name="Wrobel A."/>
            <person name="Rasinkangas P."/>
            <person name="Parkhill J."/>
            <person name="Rea M.C."/>
            <person name="O'Sullivan O."/>
            <person name="Ritari J."/>
            <person name="Douillard F.P."/>
            <person name="Paul Ross R."/>
            <person name="Yang R."/>
            <person name="Briner A.E."/>
            <person name="Felis G.E."/>
            <person name="de Vos W.M."/>
            <person name="Barrangou R."/>
            <person name="Klaenhammer T.R."/>
            <person name="Caufield P.W."/>
            <person name="Cui Y."/>
            <person name="Zhang H."/>
            <person name="O'Toole P.W."/>
        </authorList>
    </citation>
    <scope>NUCLEOTIDE SEQUENCE [LARGE SCALE GENOMIC DNA]</scope>
    <source>
        <strain evidence="2 3">DSM 13345</strain>
    </source>
</reference>
<evidence type="ECO:0000313" key="3">
    <source>
        <dbReference type="Proteomes" id="UP000050901"/>
    </source>
</evidence>
<keyword evidence="1" id="KW-0812">Transmembrane</keyword>
<evidence type="ECO:0000313" key="2">
    <source>
        <dbReference type="EMBL" id="KRL25893.1"/>
    </source>
</evidence>
<dbReference type="PATRIC" id="fig|1423771.3.peg.1999"/>
<organism evidence="2 3">
    <name type="scientific">Limosilactobacillus mucosae DSM 13345</name>
    <dbReference type="NCBI Taxonomy" id="1423771"/>
    <lineage>
        <taxon>Bacteria</taxon>
        <taxon>Bacillati</taxon>
        <taxon>Bacillota</taxon>
        <taxon>Bacilli</taxon>
        <taxon>Lactobacillales</taxon>
        <taxon>Lactobacillaceae</taxon>
        <taxon>Limosilactobacillus</taxon>
    </lineage>
</organism>
<protein>
    <submittedName>
        <fullName evidence="2">Uncharacterized protein</fullName>
    </submittedName>
</protein>
<comment type="caution">
    <text evidence="2">The sequence shown here is derived from an EMBL/GenBank/DDBJ whole genome shotgun (WGS) entry which is preliminary data.</text>
</comment>
<proteinExistence type="predicted"/>
<dbReference type="Proteomes" id="UP000050901">
    <property type="component" value="Unassembled WGS sequence"/>
</dbReference>
<keyword evidence="1" id="KW-0472">Membrane</keyword>
<feature type="transmembrane region" description="Helical" evidence="1">
    <location>
        <begin position="57"/>
        <end position="78"/>
    </location>
</feature>
<dbReference type="AlphaFoldDB" id="A0A0R1P7R6"/>
<accession>A0A0R1P7R6</accession>
<sequence length="106" mass="12366">MFVQERLMSELYSINQATYNMAADIREKYKPIATTLILTMLLIFWLSIIVANKYGNTWPLLIGISINFLHFWIVRFVLNHMVNAIPILSSIHIEFSDDDDESDDEI</sequence>
<name>A0A0R1P7R6_LIMMU</name>
<feature type="transmembrane region" description="Helical" evidence="1">
    <location>
        <begin position="31"/>
        <end position="51"/>
    </location>
</feature>
<gene>
    <name evidence="2" type="ORF">FC47_GL001927</name>
</gene>
<evidence type="ECO:0000256" key="1">
    <source>
        <dbReference type="SAM" id="Phobius"/>
    </source>
</evidence>
<keyword evidence="1" id="KW-1133">Transmembrane helix</keyword>
<dbReference type="EMBL" id="AZEQ01000008">
    <property type="protein sequence ID" value="KRL25893.1"/>
    <property type="molecule type" value="Genomic_DNA"/>
</dbReference>